<dbReference type="RefSeq" id="WP_133735733.1">
    <property type="nucleotide sequence ID" value="NZ_SOAX01000003.1"/>
</dbReference>
<dbReference type="Proteomes" id="UP000295830">
    <property type="component" value="Unassembled WGS sequence"/>
</dbReference>
<evidence type="ECO:0000313" key="2">
    <source>
        <dbReference type="EMBL" id="TDT41362.1"/>
    </source>
</evidence>
<dbReference type="GO" id="GO:0016746">
    <property type="term" value="F:acyltransferase activity"/>
    <property type="evidence" value="ECO:0007669"/>
    <property type="project" value="UniProtKB-KW"/>
</dbReference>
<keyword evidence="3" id="KW-1185">Reference proteome</keyword>
<name>A0A4R7JSU3_9GAMM</name>
<dbReference type="Pfam" id="PF01553">
    <property type="entry name" value="Acyltransferase"/>
    <property type="match status" value="1"/>
</dbReference>
<gene>
    <name evidence="2" type="ORF">DES49_1445</name>
</gene>
<protein>
    <submittedName>
        <fullName evidence="2">Acyltransferase-like protein</fullName>
    </submittedName>
</protein>
<dbReference type="PANTHER" id="PTHR30068:SF3">
    <property type="entry name" value="PHOSPHOLIPID_GLYCEROL ACYLTRANSFERASE DOMAIN-CONTAINING PROTEIN"/>
    <property type="match status" value="1"/>
</dbReference>
<dbReference type="AlphaFoldDB" id="A0A4R7JSU3"/>
<organism evidence="2 3">
    <name type="scientific">Halospina denitrificans</name>
    <dbReference type="NCBI Taxonomy" id="332522"/>
    <lineage>
        <taxon>Bacteria</taxon>
        <taxon>Pseudomonadati</taxon>
        <taxon>Pseudomonadota</taxon>
        <taxon>Gammaproteobacteria</taxon>
        <taxon>Halospina</taxon>
    </lineage>
</organism>
<feature type="domain" description="Phospholipid/glycerol acyltransferase" evidence="1">
    <location>
        <begin position="90"/>
        <end position="237"/>
    </location>
</feature>
<dbReference type="EMBL" id="SOAX01000003">
    <property type="protein sequence ID" value="TDT41362.1"/>
    <property type="molecule type" value="Genomic_DNA"/>
</dbReference>
<keyword evidence="2" id="KW-0012">Acyltransferase</keyword>
<proteinExistence type="predicted"/>
<evidence type="ECO:0000259" key="1">
    <source>
        <dbReference type="Pfam" id="PF01553"/>
    </source>
</evidence>
<dbReference type="OrthoDB" id="1078132at2"/>
<dbReference type="GO" id="GO:0042840">
    <property type="term" value="P:D-glucuronate catabolic process"/>
    <property type="evidence" value="ECO:0007669"/>
    <property type="project" value="TreeGrafter"/>
</dbReference>
<comment type="caution">
    <text evidence="2">The sequence shown here is derived from an EMBL/GenBank/DDBJ whole genome shotgun (WGS) entry which is preliminary data.</text>
</comment>
<dbReference type="GO" id="GO:0019698">
    <property type="term" value="P:D-galacturonate catabolic process"/>
    <property type="evidence" value="ECO:0007669"/>
    <property type="project" value="TreeGrafter"/>
</dbReference>
<accession>A0A4R7JSU3</accession>
<keyword evidence="2" id="KW-0808">Transferase</keyword>
<reference evidence="2 3" key="1">
    <citation type="submission" date="2019-03" db="EMBL/GenBank/DDBJ databases">
        <title>Genomic Encyclopedia of Type Strains, Phase IV (KMG-IV): sequencing the most valuable type-strain genomes for metagenomic binning, comparative biology and taxonomic classification.</title>
        <authorList>
            <person name="Goeker M."/>
        </authorList>
    </citation>
    <scope>NUCLEOTIDE SEQUENCE [LARGE SCALE GENOMIC DNA]</scope>
    <source>
        <strain evidence="2 3">DSM 15505</strain>
    </source>
</reference>
<evidence type="ECO:0000313" key="3">
    <source>
        <dbReference type="Proteomes" id="UP000295830"/>
    </source>
</evidence>
<sequence length="400" mass="44852">MPGSDDIRPYSDDEINAVIQRLLRQRDFLDLVGRFRYGRIHRLAPPLIRFWVAAQMRLAFGRIQSVAQLQSRMAPLVARGLRSTTSGISWSGLENLDSSKPCLFLSSHRDIVLDPALVNYALYESGMATTRIAIGDNLTGNPLVADLMRLNKSFIVRRNLSNPREMRNTFLELSRYIRESLSEGHSVWMAQREGRAKDGVDVSDPAIIKMLYMSHKRDGVSLAESIRELRVVPVAISYELDPCDEDKARELEERYRTGHYEKRPGEDIESIVKGVSGFKGQVHVAFGAPLETDDVERAEDVARAADEQILALMHFNPVNYAAAEKLATRHTIGALPASLEQEMPDSNHLSDAHSQLDQRLHGMDPALHPWLLGIYANALLRRHNVSVGELSNPGDEPVES</sequence>
<dbReference type="InterPro" id="IPR002123">
    <property type="entry name" value="Plipid/glycerol_acylTrfase"/>
</dbReference>
<dbReference type="SUPFAM" id="SSF69593">
    <property type="entry name" value="Glycerol-3-phosphate (1)-acyltransferase"/>
    <property type="match status" value="1"/>
</dbReference>
<dbReference type="PANTHER" id="PTHR30068">
    <property type="entry name" value="URONATE ISOMERASE"/>
    <property type="match status" value="1"/>
</dbReference>